<dbReference type="AlphaFoldDB" id="A0A6N2T9E8"/>
<gene>
    <name evidence="1" type="ORF">AOLFYP35_01211</name>
</gene>
<sequence length="184" mass="20687">MRRLTSSEKDLLASIEQQLSARRRTVITPDIVEQATHLIRSMTDPRPGLHELVGPVCTTSDIVAWLGISRQGINKAVRTNRILAVQSPTTMWYYPTWQLMANHSVIDDMSEVLGRLRGRVHQLTAATWFQRPLEVLEQTTPAQWMLDGHDLHTVVGAAEAFATAEERRPSPVPLFDPEIQATSL</sequence>
<reference evidence="1" key="1">
    <citation type="submission" date="2019-11" db="EMBL/GenBank/DDBJ databases">
        <authorList>
            <person name="Feng L."/>
        </authorList>
    </citation>
    <scope>NUCLEOTIDE SEQUENCE</scope>
    <source>
        <strain evidence="1">AodontolyticusLFYP35</strain>
    </source>
</reference>
<accession>A0A6N2T9E8</accession>
<proteinExistence type="predicted"/>
<evidence type="ECO:0008006" key="2">
    <source>
        <dbReference type="Google" id="ProtNLM"/>
    </source>
</evidence>
<name>A0A6N2T9E8_9ACTO</name>
<dbReference type="EMBL" id="CACRSM010000002">
    <property type="protein sequence ID" value="VYT01419.1"/>
    <property type="molecule type" value="Genomic_DNA"/>
</dbReference>
<evidence type="ECO:0000313" key="1">
    <source>
        <dbReference type="EMBL" id="VYT01419.1"/>
    </source>
</evidence>
<organism evidence="1">
    <name type="scientific">Schaalia odontolytica</name>
    <dbReference type="NCBI Taxonomy" id="1660"/>
    <lineage>
        <taxon>Bacteria</taxon>
        <taxon>Bacillati</taxon>
        <taxon>Actinomycetota</taxon>
        <taxon>Actinomycetes</taxon>
        <taxon>Actinomycetales</taxon>
        <taxon>Actinomycetaceae</taxon>
        <taxon>Schaalia</taxon>
    </lineage>
</organism>
<protein>
    <recommendedName>
        <fullName evidence="2">DNA-binding protein</fullName>
    </recommendedName>
</protein>